<gene>
    <name evidence="2" type="ORF">H1011_00590</name>
</gene>
<protein>
    <submittedName>
        <fullName evidence="2">Uncharacterized protein</fullName>
    </submittedName>
</protein>
<reference evidence="2 3" key="1">
    <citation type="journal article" name="Nat. Commun.">
        <title>Undinarchaeota illuminate DPANN phylogeny and the impact of gene transfer on archaeal evolution.</title>
        <authorList>
            <person name="Dombrowski N."/>
            <person name="Williams T.A."/>
            <person name="Sun J."/>
            <person name="Woodcroft B.J."/>
            <person name="Lee J.H."/>
            <person name="Minh B.Q."/>
            <person name="Rinke C."/>
            <person name="Spang A."/>
        </authorList>
    </citation>
    <scope>NUCLEOTIDE SEQUENCE [LARGE SCALE GENOMIC DNA]</scope>
    <source>
        <strain evidence="2">MAG_bin17</strain>
    </source>
</reference>
<dbReference type="EMBL" id="DVAD01000004">
    <property type="protein sequence ID" value="HIJ99305.1"/>
    <property type="molecule type" value="Genomic_DNA"/>
</dbReference>
<evidence type="ECO:0000313" key="2">
    <source>
        <dbReference type="EMBL" id="HIJ99305.1"/>
    </source>
</evidence>
<feature type="transmembrane region" description="Helical" evidence="1">
    <location>
        <begin position="7"/>
        <end position="25"/>
    </location>
</feature>
<sequence>MSNKKDFGFYYSVALLSLLAIIVFMQPQAGEKIPDFDEVTTINGVNIEEDLVIPEERLEEIIKFEGTLQETECNVDPDWPEHCPIKKGSREFRTCWIESTSGSSDLFATIGCGAMTIHAEFKQMASMATSREARIVLLPIPNVTARYLLALDMRINGLPRTENQEQGLVINIEEVQNHRKVVISVSDGKICVRESAEECIETPEVAEATQPGRMKWDIVGENDELRIYVDDSMIAEFTDLSLLSYQQTGNLVSLYARLNPDDVSGSVLDVEIRKAEFYNIV</sequence>
<keyword evidence="1" id="KW-0472">Membrane</keyword>
<keyword evidence="3" id="KW-1185">Reference proteome</keyword>
<evidence type="ECO:0000256" key="1">
    <source>
        <dbReference type="SAM" id="Phobius"/>
    </source>
</evidence>
<organism evidence="2 3">
    <name type="scientific">Candidatus Undinarchaeum marinum</name>
    <dbReference type="NCBI Taxonomy" id="2756141"/>
    <lineage>
        <taxon>Archaea</taxon>
        <taxon>Candidatus Undinarchaeota</taxon>
        <taxon>Candidatus Undinarchaeia</taxon>
        <taxon>Candidatus Undinarchaeales</taxon>
        <taxon>Candidatus Undinarchaeaceae</taxon>
        <taxon>Candidatus Undinarchaeum</taxon>
    </lineage>
</organism>
<comment type="caution">
    <text evidence="2">The sequence shown here is derived from an EMBL/GenBank/DDBJ whole genome shotgun (WGS) entry which is preliminary data.</text>
</comment>
<proteinExistence type="predicted"/>
<keyword evidence="1" id="KW-1133">Transmembrane helix</keyword>
<evidence type="ECO:0000313" key="3">
    <source>
        <dbReference type="Proteomes" id="UP000604391"/>
    </source>
</evidence>
<name>A0A832UZJ4_9ARCH</name>
<dbReference type="AlphaFoldDB" id="A0A832UZJ4"/>
<keyword evidence="1" id="KW-0812">Transmembrane</keyword>
<dbReference type="Proteomes" id="UP000604391">
    <property type="component" value="Unassembled WGS sequence"/>
</dbReference>
<accession>A0A832UZJ4</accession>